<dbReference type="Proteomes" id="UP000245712">
    <property type="component" value="Unassembled WGS sequence"/>
</dbReference>
<keyword evidence="2" id="KW-1185">Reference proteome</keyword>
<gene>
    <name evidence="1" type="ORF">C7402_12195</name>
</gene>
<evidence type="ECO:0000313" key="1">
    <source>
        <dbReference type="EMBL" id="PVX73602.1"/>
    </source>
</evidence>
<dbReference type="EMBL" id="QEOB01000021">
    <property type="protein sequence ID" value="PVX73602.1"/>
    <property type="molecule type" value="Genomic_DNA"/>
</dbReference>
<reference evidence="1 2" key="1">
    <citation type="submission" date="2018-05" db="EMBL/GenBank/DDBJ databases">
        <title>Genomic Encyclopedia of Type Strains, Phase IV (KMG-V): Genome sequencing to study the core and pangenomes of soil and plant-associated prokaryotes.</title>
        <authorList>
            <person name="Whitman W."/>
        </authorList>
    </citation>
    <scope>NUCLEOTIDE SEQUENCE [LARGE SCALE GENOMIC DNA]</scope>
    <source>
        <strain evidence="1 2">SCZa-39</strain>
    </source>
</reference>
<evidence type="ECO:0000313" key="2">
    <source>
        <dbReference type="Proteomes" id="UP000245712"/>
    </source>
</evidence>
<accession>A0ABX5KER9</accession>
<name>A0ABX5KER9_9BURK</name>
<protein>
    <submittedName>
        <fullName evidence="1">Uncharacterized protein DUF1571</fullName>
    </submittedName>
</protein>
<organism evidence="1 2">
    <name type="scientific">Paraburkholderia unamae</name>
    <dbReference type="NCBI Taxonomy" id="219649"/>
    <lineage>
        <taxon>Bacteria</taxon>
        <taxon>Pseudomonadati</taxon>
        <taxon>Pseudomonadota</taxon>
        <taxon>Betaproteobacteria</taxon>
        <taxon>Burkholderiales</taxon>
        <taxon>Burkholderiaceae</taxon>
        <taxon>Paraburkholderia</taxon>
    </lineage>
</organism>
<dbReference type="RefSeq" id="WP_165842062.1">
    <property type="nucleotide sequence ID" value="NZ_CAJZAT010000135.1"/>
</dbReference>
<sequence length="315" mass="35007">MQSRPTPVALRRCGAWRLSGHSTGASIRRFITRSLLLFVLPSVCLASANGATPEAATPPARVGALAPDAQVRWLQRAARDDTLERLGDAQLVALFASLDARTLERYIAAGPNGYADCEFTMRHRERIDGRWPAQADHLLVRLAHDPLRLYARWLPDGAHAGQEVLYDATHRGDAMYGHMGGLLGAVSMWTALDGAFARTQSHHRLTELGTEAIARRFLEDYPRLADAGAARPTRITIETRDGVRVVAFTWEVPAGARDLPASRETLGLDLRHAWFRTVQSYDSEGRLTEDVVIERIEPKAFDALTFDARNPDYRF</sequence>
<dbReference type="InterPro" id="IPR011465">
    <property type="entry name" value="DUF1571"/>
</dbReference>
<comment type="caution">
    <text evidence="1">The sequence shown here is derived from an EMBL/GenBank/DDBJ whole genome shotgun (WGS) entry which is preliminary data.</text>
</comment>
<dbReference type="Pfam" id="PF07608">
    <property type="entry name" value="DUF1571"/>
    <property type="match status" value="1"/>
</dbReference>
<proteinExistence type="predicted"/>